<dbReference type="EMBL" id="JAAAID010001522">
    <property type="protein sequence ID" value="KAG0009697.1"/>
    <property type="molecule type" value="Genomic_DNA"/>
</dbReference>
<organism evidence="1 2">
    <name type="scientific">Entomortierella chlamydospora</name>
    <dbReference type="NCBI Taxonomy" id="101097"/>
    <lineage>
        <taxon>Eukaryota</taxon>
        <taxon>Fungi</taxon>
        <taxon>Fungi incertae sedis</taxon>
        <taxon>Mucoromycota</taxon>
        <taxon>Mortierellomycotina</taxon>
        <taxon>Mortierellomycetes</taxon>
        <taxon>Mortierellales</taxon>
        <taxon>Mortierellaceae</taxon>
        <taxon>Entomortierella</taxon>
    </lineage>
</organism>
<reference evidence="1" key="1">
    <citation type="journal article" date="2020" name="Fungal Divers.">
        <title>Resolving the Mortierellaceae phylogeny through synthesis of multi-gene phylogenetics and phylogenomics.</title>
        <authorList>
            <person name="Vandepol N."/>
            <person name="Liber J."/>
            <person name="Desiro A."/>
            <person name="Na H."/>
            <person name="Kennedy M."/>
            <person name="Barry K."/>
            <person name="Grigoriev I.V."/>
            <person name="Miller A.N."/>
            <person name="O'Donnell K."/>
            <person name="Stajich J.E."/>
            <person name="Bonito G."/>
        </authorList>
    </citation>
    <scope>NUCLEOTIDE SEQUENCE</scope>
    <source>
        <strain evidence="1">NRRL 2769</strain>
    </source>
</reference>
<gene>
    <name evidence="1" type="ORF">BGZ80_002152</name>
</gene>
<dbReference type="AlphaFoldDB" id="A0A9P6MPU6"/>
<feature type="non-terminal residue" evidence="1">
    <location>
        <position position="1"/>
    </location>
</feature>
<comment type="caution">
    <text evidence="1">The sequence shown here is derived from an EMBL/GenBank/DDBJ whole genome shotgun (WGS) entry which is preliminary data.</text>
</comment>
<sequence length="55" mass="5942">LIASGATRLSVALAKSNRLRMYFRLDASSVKILDKAGEPVFDGDDIEDSSLEGIE</sequence>
<evidence type="ECO:0000313" key="1">
    <source>
        <dbReference type="EMBL" id="KAG0009697.1"/>
    </source>
</evidence>
<keyword evidence="2" id="KW-1185">Reference proteome</keyword>
<proteinExistence type="predicted"/>
<evidence type="ECO:0000313" key="2">
    <source>
        <dbReference type="Proteomes" id="UP000703661"/>
    </source>
</evidence>
<dbReference type="Proteomes" id="UP000703661">
    <property type="component" value="Unassembled WGS sequence"/>
</dbReference>
<accession>A0A9P6MPU6</accession>
<name>A0A9P6MPU6_9FUNG</name>
<protein>
    <submittedName>
        <fullName evidence="1">Uncharacterized protein</fullName>
    </submittedName>
</protein>